<dbReference type="Proteomes" id="UP000501891">
    <property type="component" value="Chromosome"/>
</dbReference>
<accession>A0A858R633</accession>
<evidence type="ECO:0000256" key="1">
    <source>
        <dbReference type="SAM" id="MobiDB-lite"/>
    </source>
</evidence>
<proteinExistence type="predicted"/>
<dbReference type="EMBL" id="CP051775">
    <property type="protein sequence ID" value="QJE72848.1"/>
    <property type="molecule type" value="Genomic_DNA"/>
</dbReference>
<evidence type="ECO:0000313" key="3">
    <source>
        <dbReference type="Proteomes" id="UP000501891"/>
    </source>
</evidence>
<feature type="compositionally biased region" description="Basic and acidic residues" evidence="1">
    <location>
        <begin position="92"/>
        <end position="103"/>
    </location>
</feature>
<organism evidence="2 3">
    <name type="scientific">Aerophototrophica crusticola</name>
    <dbReference type="NCBI Taxonomy" id="1709002"/>
    <lineage>
        <taxon>Bacteria</taxon>
        <taxon>Pseudomonadati</taxon>
        <taxon>Pseudomonadota</taxon>
        <taxon>Alphaproteobacteria</taxon>
        <taxon>Rhodospirillales</taxon>
        <taxon>Rhodospirillaceae</taxon>
        <taxon>Aerophototrophica</taxon>
    </lineage>
</organism>
<gene>
    <name evidence="2" type="ORF">HHL28_06860</name>
</gene>
<feature type="region of interest" description="Disordered" evidence="1">
    <location>
        <begin position="84"/>
        <end position="103"/>
    </location>
</feature>
<dbReference type="AlphaFoldDB" id="A0A858R633"/>
<keyword evidence="3" id="KW-1185">Reference proteome</keyword>
<evidence type="ECO:0000313" key="2">
    <source>
        <dbReference type="EMBL" id="QJE72848.1"/>
    </source>
</evidence>
<protein>
    <submittedName>
        <fullName evidence="2">Uncharacterized protein</fullName>
    </submittedName>
</protein>
<name>A0A858R633_9PROT</name>
<reference evidence="2" key="1">
    <citation type="submission" date="2020-04" db="EMBL/GenBank/DDBJ databases">
        <title>A desert anoxygenic phototrophic bacterium fixes CO2 using RubisCO under aerobic conditions.</title>
        <authorList>
            <person name="Tang K."/>
        </authorList>
    </citation>
    <scope>NUCLEOTIDE SEQUENCE [LARGE SCALE GENOMIC DNA]</scope>
    <source>
        <strain evidence="2">MIMtkB3</strain>
    </source>
</reference>
<dbReference type="KEGG" id="acru:HHL28_06860"/>
<sequence>MSGTAPSGLFGRAAFERDLLERSPRRPTWWADPQARDARYRAWVQAEAGGMVAQLGRLELAEAESGVAASVRRVMAACAEDMAWAEAGSGPREQDGDARRDAA</sequence>